<dbReference type="InterPro" id="IPR012258">
    <property type="entry name" value="Acyl-CoA_oxidase"/>
</dbReference>
<dbReference type="SUPFAM" id="SSF47203">
    <property type="entry name" value="Acyl-CoA dehydrogenase C-terminal domain-like"/>
    <property type="match status" value="1"/>
</dbReference>
<dbReference type="InterPro" id="IPR055060">
    <property type="entry name" value="ACOX_C_alpha1"/>
</dbReference>
<evidence type="ECO:0000256" key="4">
    <source>
        <dbReference type="ARBA" id="ARBA00022827"/>
    </source>
</evidence>
<gene>
    <name evidence="6" type="ORF">KUTeg_000156</name>
</gene>
<evidence type="ECO:0000313" key="6">
    <source>
        <dbReference type="EMBL" id="KAJ8321685.1"/>
    </source>
</evidence>
<evidence type="ECO:0000256" key="2">
    <source>
        <dbReference type="ARBA" id="ARBA00004846"/>
    </source>
</evidence>
<dbReference type="SUPFAM" id="SSF56645">
    <property type="entry name" value="Acyl-CoA dehydrogenase NM domain-like"/>
    <property type="match status" value="1"/>
</dbReference>
<accession>A0ABQ9FZJ5</accession>
<dbReference type="PANTHER" id="PTHR10909">
    <property type="entry name" value="ELECTRON TRANSPORT OXIDOREDUCTASE"/>
    <property type="match status" value="1"/>
</dbReference>
<dbReference type="Gene3D" id="1.20.140.10">
    <property type="entry name" value="Butyryl-CoA Dehydrogenase, subunit A, domain 3"/>
    <property type="match status" value="1"/>
</dbReference>
<feature type="domain" description="Acyl-CoA oxidase C-alpha1" evidence="5">
    <location>
        <begin position="196"/>
        <end position="232"/>
    </location>
</feature>
<dbReference type="Pfam" id="PF22924">
    <property type="entry name" value="ACOX_C_alpha1"/>
    <property type="match status" value="1"/>
</dbReference>
<proteinExistence type="predicted"/>
<evidence type="ECO:0000256" key="1">
    <source>
        <dbReference type="ARBA" id="ARBA00001974"/>
    </source>
</evidence>
<protein>
    <recommendedName>
        <fullName evidence="5">Acyl-CoA oxidase C-alpha1 domain-containing protein</fullName>
    </recommendedName>
</protein>
<dbReference type="Gene3D" id="2.40.110.10">
    <property type="entry name" value="Butyryl-CoA Dehydrogenase, subunit A, domain 2"/>
    <property type="match status" value="1"/>
</dbReference>
<keyword evidence="4" id="KW-0274">FAD</keyword>
<comment type="cofactor">
    <cofactor evidence="1">
        <name>FAD</name>
        <dbReference type="ChEBI" id="CHEBI:57692"/>
    </cofactor>
</comment>
<comment type="caution">
    <text evidence="6">The sequence shown here is derived from an EMBL/GenBank/DDBJ whole genome shotgun (WGS) entry which is preliminary data.</text>
</comment>
<dbReference type="InterPro" id="IPR037069">
    <property type="entry name" value="AcylCoA_DH/ox_N_sf"/>
</dbReference>
<dbReference type="InterPro" id="IPR036250">
    <property type="entry name" value="AcylCo_DH-like_C"/>
</dbReference>
<keyword evidence="7" id="KW-1185">Reference proteome</keyword>
<dbReference type="EMBL" id="JARBDR010000018">
    <property type="protein sequence ID" value="KAJ8321685.1"/>
    <property type="molecule type" value="Genomic_DNA"/>
</dbReference>
<sequence length="237" mass="26719">MTLLSKSKLENISTYLFRLYFRVTFPSCPATFNVSKGMFVITVLQHSTELQKQYWLPKINNFEVIGTYAQTELGHGTFVRVGKTVNYCVLMAQLYTKNKCHGVHPFMVPLRSLIDHKTLPGVELGDIGNKQGFTNVTNGYLKLTNHRIPREYMLMRYARVEEDGTYVAPPNKTLTYGTMVHLRVNIMVVSATLLSRALHALTTSLKAFSSSLALEGVEECRMACGGHGYSHARWVFG</sequence>
<reference evidence="6 7" key="1">
    <citation type="submission" date="2022-12" db="EMBL/GenBank/DDBJ databases">
        <title>Chromosome-level genome of Tegillarca granosa.</title>
        <authorList>
            <person name="Kim J."/>
        </authorList>
    </citation>
    <scope>NUCLEOTIDE SEQUENCE [LARGE SCALE GENOMIC DNA]</scope>
    <source>
        <strain evidence="6">Teg-2019</strain>
        <tissue evidence="6">Adductor muscle</tissue>
    </source>
</reference>
<dbReference type="Proteomes" id="UP001217089">
    <property type="component" value="Unassembled WGS sequence"/>
</dbReference>
<evidence type="ECO:0000259" key="5">
    <source>
        <dbReference type="Pfam" id="PF22924"/>
    </source>
</evidence>
<dbReference type="InterPro" id="IPR009100">
    <property type="entry name" value="AcylCoA_DH/oxidase_NM_dom_sf"/>
</dbReference>
<comment type="pathway">
    <text evidence="2">Lipid metabolism; peroxisomal fatty acid beta-oxidation.</text>
</comment>
<dbReference type="InterPro" id="IPR046373">
    <property type="entry name" value="Acyl-CoA_Oxase/DH_mid-dom_sf"/>
</dbReference>
<organism evidence="6 7">
    <name type="scientific">Tegillarca granosa</name>
    <name type="common">Malaysian cockle</name>
    <name type="synonym">Anadara granosa</name>
    <dbReference type="NCBI Taxonomy" id="220873"/>
    <lineage>
        <taxon>Eukaryota</taxon>
        <taxon>Metazoa</taxon>
        <taxon>Spiralia</taxon>
        <taxon>Lophotrochozoa</taxon>
        <taxon>Mollusca</taxon>
        <taxon>Bivalvia</taxon>
        <taxon>Autobranchia</taxon>
        <taxon>Pteriomorphia</taxon>
        <taxon>Arcoida</taxon>
        <taxon>Arcoidea</taxon>
        <taxon>Arcidae</taxon>
        <taxon>Tegillarca</taxon>
    </lineage>
</organism>
<keyword evidence="3" id="KW-0285">Flavoprotein</keyword>
<dbReference type="PANTHER" id="PTHR10909:SF250">
    <property type="entry name" value="PEROXISOMAL ACYL-COENZYME A OXIDASE 1"/>
    <property type="match status" value="1"/>
</dbReference>
<name>A0ABQ9FZJ5_TEGGR</name>
<evidence type="ECO:0000256" key="3">
    <source>
        <dbReference type="ARBA" id="ARBA00022630"/>
    </source>
</evidence>
<dbReference type="Gene3D" id="1.10.540.10">
    <property type="entry name" value="Acyl-CoA dehydrogenase/oxidase, N-terminal domain"/>
    <property type="match status" value="1"/>
</dbReference>
<evidence type="ECO:0000313" key="7">
    <source>
        <dbReference type="Proteomes" id="UP001217089"/>
    </source>
</evidence>